<feature type="compositionally biased region" description="Acidic residues" evidence="1">
    <location>
        <begin position="285"/>
        <end position="295"/>
    </location>
</feature>
<dbReference type="InterPro" id="IPR007831">
    <property type="entry name" value="T2SS_GspE_N"/>
</dbReference>
<feature type="compositionally biased region" description="Polar residues" evidence="1">
    <location>
        <begin position="242"/>
        <end position="255"/>
    </location>
</feature>
<sequence>MSSANEKPQTKLPSFAQKLVQSGYITIGQLQKAMIEKQKSHLPLIEILPLITGRPLPKEALAYYRLQQLSKLKAKYGVEYLDPESETIDWTEIENLFRQVLPFEICRRYQILPLQKQKSPPHVLHLAMVDPANQEILDDLRRILRDQELQFERRVIDRADYQKLVEIYHSRQEEALSGHCLPQEQDLEAIVDTSDIFEDAQSLPHLNPEITWAVFGRIEAIEQLLQALNRELQSLKREINLNSPKASPESASPTILDQELPDLTNPVLPPRDQSSDKETIVADDPVYEELTDPGDWEQLKQEIDPNQGSIVSSDLDDPFSLEVNTSFPSVPDPWS</sequence>
<feature type="domain" description="Type II secretion system protein GspE N-terminal" evidence="2">
    <location>
        <begin position="76"/>
        <end position="172"/>
    </location>
</feature>
<dbReference type="Gene3D" id="3.30.300.160">
    <property type="entry name" value="Type II secretion system, protein E, N-terminal domain"/>
    <property type="match status" value="1"/>
</dbReference>
<comment type="caution">
    <text evidence="3">The sequence shown here is derived from an EMBL/GenBank/DDBJ whole genome shotgun (WGS) entry which is preliminary data.</text>
</comment>
<evidence type="ECO:0000313" key="4">
    <source>
        <dbReference type="Proteomes" id="UP000030321"/>
    </source>
</evidence>
<dbReference type="Proteomes" id="UP000030321">
    <property type="component" value="Unassembled WGS sequence"/>
</dbReference>
<evidence type="ECO:0000259" key="2">
    <source>
        <dbReference type="Pfam" id="PF05157"/>
    </source>
</evidence>
<proteinExistence type="predicted"/>
<organism evidence="3 4">
    <name type="scientific">Microcystis aeruginosa NIES-44</name>
    <dbReference type="NCBI Taxonomy" id="449439"/>
    <lineage>
        <taxon>Bacteria</taxon>
        <taxon>Bacillati</taxon>
        <taxon>Cyanobacteriota</taxon>
        <taxon>Cyanophyceae</taxon>
        <taxon>Oscillatoriophycideae</taxon>
        <taxon>Chroococcales</taxon>
        <taxon>Microcystaceae</taxon>
        <taxon>Microcystis</taxon>
    </lineage>
</organism>
<protein>
    <submittedName>
        <fullName evidence="3">Type IV fimbrial assembly, ATPase PilB</fullName>
    </submittedName>
</protein>
<name>A0A0A1VNL2_MICAE</name>
<feature type="region of interest" description="Disordered" evidence="1">
    <location>
        <begin position="242"/>
        <end position="335"/>
    </location>
</feature>
<dbReference type="EMBL" id="BBPA01000002">
    <property type="protein sequence ID" value="GAL91170.1"/>
    <property type="molecule type" value="Genomic_DNA"/>
</dbReference>
<dbReference type="SUPFAM" id="SSF160246">
    <property type="entry name" value="EspE N-terminal domain-like"/>
    <property type="match status" value="1"/>
</dbReference>
<dbReference type="InterPro" id="IPR037257">
    <property type="entry name" value="T2SS_E_N_sf"/>
</dbReference>
<dbReference type="AlphaFoldDB" id="A0A0A1VNL2"/>
<evidence type="ECO:0000313" key="3">
    <source>
        <dbReference type="EMBL" id="GAL91170.1"/>
    </source>
</evidence>
<evidence type="ECO:0000256" key="1">
    <source>
        <dbReference type="SAM" id="MobiDB-lite"/>
    </source>
</evidence>
<accession>A0A0A1VNL2</accession>
<dbReference type="Pfam" id="PF05157">
    <property type="entry name" value="MshEN"/>
    <property type="match status" value="1"/>
</dbReference>
<dbReference type="RefSeq" id="WP_080754210.1">
    <property type="nucleotide sequence ID" value="NZ_BBPA01000002.1"/>
</dbReference>
<reference evidence="4" key="1">
    <citation type="journal article" date="2015" name="Genome">
        <title>Whole Genome Sequence of the Non-Microcystin-Producing Microcystis aeruginosa Strain NIES-44.</title>
        <authorList>
            <person name="Okano K."/>
            <person name="Miyata N."/>
            <person name="Ozaki Y."/>
        </authorList>
    </citation>
    <scope>NUCLEOTIDE SEQUENCE [LARGE SCALE GENOMIC DNA]</scope>
    <source>
        <strain evidence="4">NIES-44</strain>
    </source>
</reference>
<gene>
    <name evidence="3" type="ORF">N44_00539</name>
</gene>